<dbReference type="Proteomes" id="UP000032142">
    <property type="component" value="Unassembled WGS sequence"/>
</dbReference>
<comment type="caution">
    <text evidence="1">The sequence shown here is derived from an EMBL/GenBank/DDBJ whole genome shotgun (WGS) entry which is preliminary data.</text>
</comment>
<protein>
    <submittedName>
        <fullName evidence="1">Uncharacterized protein</fullName>
    </submittedName>
</protein>
<name>A0A0B0N0Y2_GOSAR</name>
<organism evidence="1 2">
    <name type="scientific">Gossypium arboreum</name>
    <name type="common">Tree cotton</name>
    <name type="synonym">Gossypium nanking</name>
    <dbReference type="NCBI Taxonomy" id="29729"/>
    <lineage>
        <taxon>Eukaryota</taxon>
        <taxon>Viridiplantae</taxon>
        <taxon>Streptophyta</taxon>
        <taxon>Embryophyta</taxon>
        <taxon>Tracheophyta</taxon>
        <taxon>Spermatophyta</taxon>
        <taxon>Magnoliopsida</taxon>
        <taxon>eudicotyledons</taxon>
        <taxon>Gunneridae</taxon>
        <taxon>Pentapetalae</taxon>
        <taxon>rosids</taxon>
        <taxon>malvids</taxon>
        <taxon>Malvales</taxon>
        <taxon>Malvaceae</taxon>
        <taxon>Malvoideae</taxon>
        <taxon>Gossypium</taxon>
    </lineage>
</organism>
<keyword evidence="2" id="KW-1185">Reference proteome</keyword>
<evidence type="ECO:0000313" key="1">
    <source>
        <dbReference type="EMBL" id="KHG05404.1"/>
    </source>
</evidence>
<sequence>MLIHKFICKLPNLFDLKLIICIYIPVPICTKPIPIQNTVEYSKSRTLSAIHSRSYLESHTKCHT</sequence>
<gene>
    <name evidence="1" type="ORF">F383_30407</name>
</gene>
<dbReference type="EMBL" id="JRRC01429534">
    <property type="protein sequence ID" value="KHG05404.1"/>
    <property type="molecule type" value="Genomic_DNA"/>
</dbReference>
<accession>A0A0B0N0Y2</accession>
<dbReference type="AlphaFoldDB" id="A0A0B0N0Y2"/>
<reference evidence="2" key="1">
    <citation type="submission" date="2014-09" db="EMBL/GenBank/DDBJ databases">
        <authorList>
            <person name="Mudge J."/>
            <person name="Ramaraj T."/>
            <person name="Lindquist I.E."/>
            <person name="Bharti A.K."/>
            <person name="Sundararajan A."/>
            <person name="Cameron C.T."/>
            <person name="Woodward J.E."/>
            <person name="May G.D."/>
            <person name="Brubaker C."/>
            <person name="Broadhvest J."/>
            <person name="Wilkins T.A."/>
        </authorList>
    </citation>
    <scope>NUCLEOTIDE SEQUENCE</scope>
    <source>
        <strain evidence="2">cv. AKA8401</strain>
    </source>
</reference>
<evidence type="ECO:0000313" key="2">
    <source>
        <dbReference type="Proteomes" id="UP000032142"/>
    </source>
</evidence>
<proteinExistence type="predicted"/>